<dbReference type="EMBL" id="JAHXPT010000008">
    <property type="protein sequence ID" value="MBW6410630.1"/>
    <property type="molecule type" value="Genomic_DNA"/>
</dbReference>
<evidence type="ECO:0008006" key="4">
    <source>
        <dbReference type="Google" id="ProtNLM"/>
    </source>
</evidence>
<name>A0ABS7APP2_9CLOT</name>
<dbReference type="Pfam" id="PF04525">
    <property type="entry name" value="LOR"/>
    <property type="match status" value="1"/>
</dbReference>
<evidence type="ECO:0000256" key="1">
    <source>
        <dbReference type="ARBA" id="ARBA00005437"/>
    </source>
</evidence>
<dbReference type="Proteomes" id="UP001519921">
    <property type="component" value="Unassembled WGS sequence"/>
</dbReference>
<protein>
    <recommendedName>
        <fullName evidence="4">Tubby C 2 family protein</fullName>
    </recommendedName>
</protein>
<comment type="similarity">
    <text evidence="1">Belongs to the LOR family.</text>
</comment>
<dbReference type="RefSeq" id="WP_219780093.1">
    <property type="nucleotide sequence ID" value="NZ_JAHXPT010000008.1"/>
</dbReference>
<dbReference type="InterPro" id="IPR007612">
    <property type="entry name" value="LOR"/>
</dbReference>
<proteinExistence type="inferred from homology"/>
<sequence length="169" mass="19917">MKTYYIKQRLNLGNDKYFVYDQEQQPILKVVKKGLTGLLDNFLGSIISLGTKIYIYNLIESETIMIKKKKTFIWNQYDIFIDNLKYASMCEEKTWFNPNLSINAIDGTYKIKGNIFAKDFFIVKDKEVMATIKKTRLTISDYYELSVFQEECYKLFIAITIAIDNSYHN</sequence>
<keyword evidence="3" id="KW-1185">Reference proteome</keyword>
<dbReference type="Gene3D" id="2.40.160.200">
    <property type="entry name" value="LURP1-related"/>
    <property type="match status" value="1"/>
</dbReference>
<organism evidence="2 3">
    <name type="scientific">Clostridium weizhouense</name>
    <dbReference type="NCBI Taxonomy" id="2859781"/>
    <lineage>
        <taxon>Bacteria</taxon>
        <taxon>Bacillati</taxon>
        <taxon>Bacillota</taxon>
        <taxon>Clostridia</taxon>
        <taxon>Eubacteriales</taxon>
        <taxon>Clostridiaceae</taxon>
        <taxon>Clostridium</taxon>
    </lineage>
</organism>
<evidence type="ECO:0000313" key="3">
    <source>
        <dbReference type="Proteomes" id="UP001519921"/>
    </source>
</evidence>
<reference evidence="2 3" key="1">
    <citation type="submission" date="2021-07" db="EMBL/GenBank/DDBJ databases">
        <title>Clostridium weizhouense sp. nov., an anaerobic bacterium isolated from activated sludge of Petroleum wastewater.</title>
        <authorList>
            <person name="Li Q."/>
        </authorList>
    </citation>
    <scope>NUCLEOTIDE SEQUENCE [LARGE SCALE GENOMIC DNA]</scope>
    <source>
        <strain evidence="2 3">YB-6</strain>
    </source>
</reference>
<dbReference type="SUPFAM" id="SSF54518">
    <property type="entry name" value="Tubby C-terminal domain-like"/>
    <property type="match status" value="1"/>
</dbReference>
<accession>A0ABS7APP2</accession>
<comment type="caution">
    <text evidence="2">The sequence shown here is derived from an EMBL/GenBank/DDBJ whole genome shotgun (WGS) entry which is preliminary data.</text>
</comment>
<dbReference type="InterPro" id="IPR025659">
    <property type="entry name" value="Tubby-like_C"/>
</dbReference>
<gene>
    <name evidence="2" type="ORF">KYD98_11035</name>
</gene>
<dbReference type="InterPro" id="IPR038595">
    <property type="entry name" value="LOR_sf"/>
</dbReference>
<evidence type="ECO:0000313" key="2">
    <source>
        <dbReference type="EMBL" id="MBW6410630.1"/>
    </source>
</evidence>